<feature type="domain" description="OmpA-like" evidence="10">
    <location>
        <begin position="134"/>
        <end position="256"/>
    </location>
</feature>
<comment type="subcellular location">
    <subcellularLocation>
        <location evidence="1">Cell membrane</location>
        <topology evidence="1">Single-pass membrane protein</topology>
    </subcellularLocation>
</comment>
<reference evidence="11 12" key="1">
    <citation type="journal article" date="2020" name="Curr. Microbiol.">
        <title>Tepidiphilus baoligensis sp. nov., a Novel Bacterium of the Family Hydrogenophilaceae Isolated from an Oil Reservoir.</title>
        <authorList>
            <person name="Zhang X."/>
            <person name="Wang G."/>
            <person name="Ma X."/>
            <person name="Yu J."/>
            <person name="You J."/>
            <person name="Xue Y."/>
            <person name="Ma Y."/>
        </authorList>
    </citation>
    <scope>NUCLEOTIDE SEQUENCE [LARGE SCALE GENOMIC DNA]</scope>
    <source>
        <strain evidence="11 12">B18-69</strain>
    </source>
</reference>
<keyword evidence="3" id="KW-1003">Cell membrane</keyword>
<gene>
    <name evidence="11" type="primary">motD</name>
    <name evidence="11" type="ORF">GV368_06340</name>
</gene>
<keyword evidence="5 9" id="KW-1133">Transmembrane helix</keyword>
<dbReference type="SUPFAM" id="SSF103088">
    <property type="entry name" value="OmpA-like"/>
    <property type="match status" value="1"/>
</dbReference>
<dbReference type="PANTHER" id="PTHR30329">
    <property type="entry name" value="STATOR ELEMENT OF FLAGELLAR MOTOR COMPLEX"/>
    <property type="match status" value="1"/>
</dbReference>
<evidence type="ECO:0000256" key="3">
    <source>
        <dbReference type="ARBA" id="ARBA00022475"/>
    </source>
</evidence>
<feature type="transmembrane region" description="Helical" evidence="9">
    <location>
        <begin position="21"/>
        <end position="38"/>
    </location>
</feature>
<dbReference type="InterPro" id="IPR036737">
    <property type="entry name" value="OmpA-like_sf"/>
</dbReference>
<dbReference type="Proteomes" id="UP000669605">
    <property type="component" value="Unassembled WGS sequence"/>
</dbReference>
<evidence type="ECO:0000256" key="7">
    <source>
        <dbReference type="PROSITE-ProRule" id="PRU00473"/>
    </source>
</evidence>
<evidence type="ECO:0000256" key="1">
    <source>
        <dbReference type="ARBA" id="ARBA00004162"/>
    </source>
</evidence>
<dbReference type="InterPro" id="IPR025713">
    <property type="entry name" value="MotB-like_N_dom"/>
</dbReference>
<evidence type="ECO:0000256" key="6">
    <source>
        <dbReference type="ARBA" id="ARBA00023136"/>
    </source>
</evidence>
<evidence type="ECO:0000256" key="2">
    <source>
        <dbReference type="ARBA" id="ARBA00008914"/>
    </source>
</evidence>
<comment type="similarity">
    <text evidence="2">Belongs to the MotB family.</text>
</comment>
<protein>
    <submittedName>
        <fullName evidence="11">Flagellar motor protein MotD</fullName>
    </submittedName>
</protein>
<organism evidence="11 12">
    <name type="scientific">Tepidiphilus baoligensis</name>
    <dbReference type="NCBI Taxonomy" id="2698687"/>
    <lineage>
        <taxon>Bacteria</taxon>
        <taxon>Pseudomonadati</taxon>
        <taxon>Pseudomonadota</taxon>
        <taxon>Hydrogenophilia</taxon>
        <taxon>Hydrogenophilales</taxon>
        <taxon>Hydrogenophilaceae</taxon>
        <taxon>Tepidiphilus</taxon>
    </lineage>
</organism>
<dbReference type="CDD" id="cd07185">
    <property type="entry name" value="OmpA_C-like"/>
    <property type="match status" value="1"/>
</dbReference>
<evidence type="ECO:0000256" key="5">
    <source>
        <dbReference type="ARBA" id="ARBA00022989"/>
    </source>
</evidence>
<dbReference type="EMBL" id="JAAAUB010000007">
    <property type="protein sequence ID" value="NMH16722.1"/>
    <property type="molecule type" value="Genomic_DNA"/>
</dbReference>
<keyword evidence="12" id="KW-1185">Reference proteome</keyword>
<sequence length="282" mass="30102">MARRRKSSEEHENLERWLVSYADFITLLFAFFVVMYALSSLNEGKYRVLSESLHQAFRAGIIVPQTGEVKEQIPIPAVVSGVPLPVPQRGDQGSERGEERVRQALATTAHAASALRAALQPLIESGQVTVSEGAFGVTVEIDAGILFPSGEATLGPMAIAILRQVANVLAYAGDGPIWVEGHTDNVPLRRGARYPSNWELSAARAAAVVRLFEEQGVASSRLAAVGYADQRPIADNATEEGRQKNRRVTIRLESLIDSGGAGATSALPAQEGAIGSILPPSP</sequence>
<keyword evidence="6 7" id="KW-0472">Membrane</keyword>
<dbReference type="NCBIfam" id="NF006541">
    <property type="entry name" value="PRK09038.1"/>
    <property type="match status" value="1"/>
</dbReference>
<dbReference type="PRINTS" id="PR01023">
    <property type="entry name" value="NAFLGMOTY"/>
</dbReference>
<keyword evidence="11" id="KW-0969">Cilium</keyword>
<name>A0ABX1QLY8_9PROT</name>
<evidence type="ECO:0000256" key="8">
    <source>
        <dbReference type="SAM" id="MobiDB-lite"/>
    </source>
</evidence>
<keyword evidence="11" id="KW-0282">Flagellum</keyword>
<dbReference type="RefSeq" id="WP_169115923.1">
    <property type="nucleotide sequence ID" value="NZ_JAAAUB010000007.1"/>
</dbReference>
<keyword evidence="11" id="KW-0966">Cell projection</keyword>
<accession>A0ABX1QLY8</accession>
<evidence type="ECO:0000313" key="12">
    <source>
        <dbReference type="Proteomes" id="UP000669605"/>
    </source>
</evidence>
<dbReference type="PROSITE" id="PS51123">
    <property type="entry name" value="OMPA_2"/>
    <property type="match status" value="1"/>
</dbReference>
<dbReference type="InterPro" id="IPR006665">
    <property type="entry name" value="OmpA-like"/>
</dbReference>
<dbReference type="Pfam" id="PF13677">
    <property type="entry name" value="MotB_plug"/>
    <property type="match status" value="1"/>
</dbReference>
<proteinExistence type="inferred from homology"/>
<evidence type="ECO:0000313" key="11">
    <source>
        <dbReference type="EMBL" id="NMH16722.1"/>
    </source>
</evidence>
<evidence type="ECO:0000259" key="10">
    <source>
        <dbReference type="PROSITE" id="PS51123"/>
    </source>
</evidence>
<comment type="caution">
    <text evidence="11">The sequence shown here is derived from an EMBL/GenBank/DDBJ whole genome shotgun (WGS) entry which is preliminary data.</text>
</comment>
<evidence type="ECO:0000256" key="4">
    <source>
        <dbReference type="ARBA" id="ARBA00022692"/>
    </source>
</evidence>
<dbReference type="PANTHER" id="PTHR30329:SF20">
    <property type="entry name" value="EXPORTED PROTEIN"/>
    <property type="match status" value="1"/>
</dbReference>
<dbReference type="Pfam" id="PF00691">
    <property type="entry name" value="OmpA"/>
    <property type="match status" value="1"/>
</dbReference>
<keyword evidence="4 9" id="KW-0812">Transmembrane</keyword>
<dbReference type="Gene3D" id="3.30.1330.60">
    <property type="entry name" value="OmpA-like domain"/>
    <property type="match status" value="1"/>
</dbReference>
<dbReference type="InterPro" id="IPR050330">
    <property type="entry name" value="Bact_OuterMem_StrucFunc"/>
</dbReference>
<evidence type="ECO:0000256" key="9">
    <source>
        <dbReference type="SAM" id="Phobius"/>
    </source>
</evidence>
<feature type="region of interest" description="Disordered" evidence="8">
    <location>
        <begin position="259"/>
        <end position="282"/>
    </location>
</feature>